<evidence type="ECO:0000256" key="10">
    <source>
        <dbReference type="ARBA" id="ARBA00023017"/>
    </source>
</evidence>
<feature type="compositionally biased region" description="Acidic residues" evidence="22">
    <location>
        <begin position="56"/>
        <end position="67"/>
    </location>
</feature>
<feature type="domain" description="AAA+ ATPase" evidence="23">
    <location>
        <begin position="2489"/>
        <end position="2636"/>
    </location>
</feature>
<keyword evidence="3" id="KW-0963">Cytoplasm</keyword>
<reference evidence="24" key="3">
    <citation type="submission" date="2025-09" db="UniProtKB">
        <authorList>
            <consortium name="Ensembl"/>
        </authorList>
    </citation>
    <scope>IDENTIFICATION</scope>
    <source>
        <strain evidence="24">Brown Norway</strain>
    </source>
</reference>
<dbReference type="Pfam" id="PF08393">
    <property type="entry name" value="DHC_N2"/>
    <property type="match status" value="1"/>
</dbReference>
<dbReference type="Gene3D" id="1.20.920.30">
    <property type="match status" value="1"/>
</dbReference>
<dbReference type="InterPro" id="IPR043157">
    <property type="entry name" value="Dynein_AAA1S"/>
</dbReference>
<dbReference type="InterPro" id="IPR013602">
    <property type="entry name" value="Dynein_heavy_linker"/>
</dbReference>
<evidence type="ECO:0000259" key="23">
    <source>
        <dbReference type="SMART" id="SM00382"/>
    </source>
</evidence>
<dbReference type="GO" id="GO:0003341">
    <property type="term" value="P:cilium movement"/>
    <property type="evidence" value="ECO:0000266"/>
    <property type="project" value="RGD"/>
</dbReference>
<dbReference type="InterPro" id="IPR013594">
    <property type="entry name" value="Dynein_heavy_tail"/>
</dbReference>
<evidence type="ECO:0000256" key="7">
    <source>
        <dbReference type="ARBA" id="ARBA00022803"/>
    </source>
</evidence>
<dbReference type="InterPro" id="IPR004273">
    <property type="entry name" value="Dynein_heavy_D6_P-loop"/>
</dbReference>
<evidence type="ECO:0000256" key="14">
    <source>
        <dbReference type="ARBA" id="ARBA00023212"/>
    </source>
</evidence>
<dbReference type="GO" id="GO:0030286">
    <property type="term" value="C:dynein complex"/>
    <property type="evidence" value="ECO:0000318"/>
    <property type="project" value="GO_Central"/>
</dbReference>
<sequence length="4508" mass="517774">MASKAEKKRKVGGRGGPRAGRPGRPPQSTVAPGVEKETSQLPIIPEPEYEPMKEESEQDLEEPEEPKEPDLSTDVKPIFLSRAMLTGLADSTWTAEHDAVLEHFAQDPSVPVLTIFVDPVFGLKLELGMPVQTQNQIVYFIRQAPVPITPENFEETVQYGTVRGAYIPALLRLLSGVYVPQIFMNKSWPESIRNHFVSHLHRFLASLTDTRYKLEGHTVLYIPAEAITMDPAVVIKDKELVQRLETSMIHWTRQIKEVLSAQESVDTGENLGPLEEIEFWNNRCMDLSGISKQLVKQGVKHIESILLLAKSSYLAPFRKLAQQIQDGSRQAQSNLTFLSILREPYQELAFMKPKDISDKLPKLISLIRIIWVNSPHYNTRERLTGLFRKMSNEIIRLCCHSVSLDRIFEGYVSSSKEDLQGCISCCHAWKEHYLRAVQMHTQFSNRGWVLDQTSIFAQVDAFVQRCKDLIEVCDCQYHFARWLDGTQGPLPCFFGAQGPQITRNLLEIEDIFHKNLQTLRAVRGGILDVKNTSWHEDYNKFRAGIKDLEVMTQNLITSAFELVRDVEHGVLLLDTFHRLANREAIMRTYEKKAVDLYMLFNSELALVNRELNKKWPYLEPYMAQYSGQAHWVRILRRRIDRVMNCLSGAHFLPHIGTGEETVHTYQQMVQAIDELVRKTFQEWTATLDKDCIRRLDMPLLRISQEKAGMLDVNFDKTLLILFVEIDYWERLLFETPHYVMNVADRAEDLRILRENLLLVARDYNRIIAMLSPDEQALFKERIRFLDKKIHPGLKKLNWALKGASAFFITECRIHASKVQMIVNDFKASTLTIGWKAQEMSELLLVHITGKQVYRDLEFEEAQREHRMAVQQKLVNLHQDVINILTNSFEVFKNDGPEIQQQWLLYTIRLDHMMEDALRLNVKWSLLELSKAINGDGKTSPNPLFRVLVILQSDVQGGGAQVEFSPTLQTLASVVNDIGSHLFSTISVFRHLPDILTKRKMTREPIHVVVERDEDIRKIQAQISSGMTNNASLLQNYLKTWDMYREIWEINKDSFIRRYQRLNPPVSSFDADIARYTEVANNVQKEETVLNIQFVMLDCSHLKFSLVQHCNEWQNKFTTLLKEMAAGRLMDLHTYLKDNAEKISRPPQTLEELGVSLQLMDTLQHDLPNLETQIPPIHEQFTILEKYEVPVPDTVLEMLESLNGEWLTFQQILLDSEQMLKKHKEKFKTGLIHAADDFKKKAHNLLEDFELKGPFTSNVGHTAALDQIAQVRAMLMAMREEESNLRSNLGIFKIEQPISKDLQNLEKELDALQQVWEITRDWEESWNQWKTGCFLTLQTEAMESMAHGLFRRLTRLAKEYKDRNWEVIETTRAKIEQFKRTMPLISDLRNPALRERHWDQVKEEIQREFDQESESFTLEQIVKLGMDQHVEKIAEISASATKELAIEVGLQNIAKTWDSTQLDIVPYKDKGHHRLRGTEEVFQALEDNQVALSTMKASRFVKAFEKDVDHWERCLSLILEVIEMVLTVQRQWMYLENIFLGEDIRKQLPNESALFDQVNNNWKGIMDRMNKDNNALRSTHYPGLLETLIEMNTILEDIQKSLDMYLETKRHMFPRFYFLSNDDLLEILGQSRNPEAVQPHLKKCFDNIKLLKIQKVGGSSSKWEAVGMFSGDGEYIDFLHPVLLEGAVESWLGDVERAMRMTLRDLLRNCRMALKKFLNKRDKWVKDWAGQMVITASQIQWTADVTKCLMTAKERSDKKILKVMKKKQVSILNKYSEAIRGNLTKIMRLKIVALVTIEIHARDVLEKLYKGGLMDVNAFDWLSQLRFYWEKDVDDCIIRQTNTQFQYGYEYLGNSGRLVITPLTDRCYMTLTTALHLHRGGSPKGPAGTGKTETVKDLGKALGTYVIVVNCSEGLDYKSMGRMYSGLAQTGAWGCFDEFNRINIEVLSVVAQQILSILSALTANLTRFYFEGFEINLVWSCGIFITMNPGYAGRTELPENLKSMFRPIAMVVPDSTLIAEIILFGEGFGNCKILAKKVYTLYSLAVQQLSRQDHYDFGLRALTSLLRYAGKKRRLQPDLTDEEVLLLSMRDMNIAKLTSVDVPLFNAIVQDLFPNIELPVIDYGKLRDTIEQEIREMGLQITPFTLTKVLQLYETKNSRHSTMIVGGTGSSKTTSWRILQASLTSLCRAGEPNFNIVKEFPLNPKALSLGELYGEYDLNTNEWTDGILSSVMRAACADEKPDEKWILFDGPVDTLWIESMNSVMDDNKVLTLINGERIAMPEQVSLLFEVENLAVASPATVSRCGMVYTDYVDLGWTPYVQSWLEKRPKAEIEPLQRMFEKFINKILTFKKDNCNELVPVTEYSGIISLCKLYTVLATPENGVNPADTENHAFMVEMTFVFSMIWSVCASVDEDGRKKIDSYLREIEGSFPNKDTVYEYYVNPKMRTWSSFEEQLPKSWRYPPNAPFYKIMVPTVDTVRYNYLVSTLVANQNPVLLVGPVGTGKTSIAQSVLQSLPSSQWSVLVVNMSAQTTSNNVQSIIESRVEKRTKGVYVPFGGKSMITFMDDLNMPAKDMFGSQPPLELIRLWIDYGFWYDRVKQTIKHIRDMFLMAAMGPPGGGRTVISPRLQSRFNIINMTFPTESQIIRIFGTMINQKLQDFEEEVKPIGNVVTEATLDVYNTVVQRFLPTPAKIHYLFNLRDISKVFQGMLRANKDFHDTKASITRLWIHECFRVFSDRLVDTTDMEAFIGILSDKLGTFFDLTFHHLCPNKRPPIFGDFLKEPKVYEDLVDLSVLKTAMETALNEYNLSPSVVQMQLVLFREAIEHITRIVRVIGQPRGNMLLVGIGGSGRQSLARLASSICEYNTFQIEVTKHYRKQEFRDDIKRLYRQAGVELQATSFLFVDTQIADESFLEDINNILSSGEVPNLYKADEFEEIQNQIIDQARAEQISESSDSLFAYLIERVRNNLHIVLCLSPVGDPFRNWIRQYPALVNCTTINWFSEWPREALLEVAEKYLVGVDLGTQENIHRKVAQIFVTMHWSVAQYSQKMLLELRRHNYVTPTNYLELVSGYKKLLGEKRQELLDQANKLRTGLFKIDETREKVEVMSLELEDAKKKVAEFQKQCEEYLVIIVQQKREADEQQKAVTANSEKIAIEEVKCQALADNAQKDLEEALPALEEAMRALESLNKKDIGEIKSYGRPPAQVEIVMQAVMILRGNEPTWAEAKRQLGEQNFIKSLIYFDKDNISDKVLKKIGAYCAQPDFQPDIIGRVSLAAKSLCMWVRAMELYGRLYRVVEPKRIRMNAAIAQLQEKQAALAEAQEKLREVAEKLEMLKKQYDEKLAQKEELRKKSEEMELKLERAGMLVSGLAGEKARWEETVQGLEEDLGYLVGDCLIAAAFLSYMGPFLTNYRDEIVNQIWIKKIWELQVPCSPRFAIDNFLTNPTKVRDWNIQGLPSDSFSTENGIIVTRGNRWALMIDPQAQALKWIKNMEGNQGLKIIDLQMHDYLRVLEHAIQFGFPVLLQNVQEYLDPSLNPVLNKSVARIGGRMLMRIADKEVEYNPNFRFYLTTKLSNPHYSPETSAKTTIVNFAVKEQGLEAQLLGIVVRKERPELEEQKDSLVINIAAGKRKLKELEDEILRLLNEATGSLLDDVQLVNTLQTSKITATEVTEQLETSETTEINIDLAREAYRPCAQRASVLFFVLNDMGRIDPMYQFSLDAYISLFILSIDKSHRSNKLEDRIEYLNDYHTYAVYRYTCRTLFERHKLLFSFHMCAKILETSGKLNMDEYNFFLRGGVVLDREGQMDNPCTSWLADAYWDNITELDKLTNFHGLMNSFEQYPRDWHLWYTNSNPEKAMLPGEWENACNEMQRMLIVRSLRQDRVAFCVTSFIVSNLGSRFIEPPVLNMKLVMEDSTPRSPLVFILSPGVDPTSALLQLAEHTGMAHRFHALSLGQGQAPIAARLLREGVNQGHWVFLANCHLSLSWMPNLDKLVEQLQVEDPHPSFRLWLSSSPHPDFPISILQASIKMTTEPPKGLKANMTRLYQLMTEAQFTHCSKPTKYKKLLFALCFFHSILLERKKFLQLGWNIIYGFNDSDFEVSENLLSLYLDEYEETPWDALKYLIAGVNYGGHVTDDWDRRLLTTYINDYFCDLSLTTPSYRLSVLDTYYIPKDGSLASYKEYISLLPSMDPPEAFGQHPNADVASQITEARTLFETLLSLQPQITPTRIGGQSREEKVLELAADVKQKIPEMIDYEGTRKLLALDPSPLNVVLLQEIQRYNKLMKTILFSLTDLEKGIQGLIVMSTSLEEIFNCIFDAHVPPLWGKVYPSQKPLASWTRDLAVRVEQFETWANRAHPPVLFWLSGFTFPTGFLTAVLQSAARQNNISVDSLSWEFIVSTVDDSNLVYPPKDGVWVRGLYLEGAGWDRKNSCLVEAEPMQLVCLMPTIHFRPAESRKKSAKGMYSCPCYYYPNRAGSADRASFVIGIDLRSGAMTSDHWIKRGTALLMSLDN</sequence>
<dbReference type="GO" id="GO:0008569">
    <property type="term" value="F:minus-end-directed microtubule motor activity"/>
    <property type="evidence" value="ECO:0000318"/>
    <property type="project" value="GO_Central"/>
</dbReference>
<dbReference type="FunFam" id="3.40.50.300:FF:000815">
    <property type="entry name" value="Dynein heavy chain 2, axonemal"/>
    <property type="match status" value="1"/>
</dbReference>
<dbReference type="InterPro" id="IPR003593">
    <property type="entry name" value="AAA+_ATPase"/>
</dbReference>
<keyword evidence="14" id="KW-0206">Cytoskeleton</keyword>
<dbReference type="FunFam" id="1.20.140.100:FF:000006">
    <property type="entry name" value="dynein heavy chain 2, axonemal"/>
    <property type="match status" value="1"/>
</dbReference>
<dbReference type="InterPro" id="IPR056759">
    <property type="entry name" value="DYH2-5-8_CC"/>
</dbReference>
<dbReference type="STRING" id="10116.ENSRNOP00000070702"/>
<dbReference type="InterPro" id="IPR042222">
    <property type="entry name" value="Dynein_2_N"/>
</dbReference>
<dbReference type="Proteomes" id="UP000002494">
    <property type="component" value="Chromosome 10"/>
</dbReference>
<dbReference type="PaxDb" id="10116-ENSRNOP00000047546"/>
<dbReference type="FunFam" id="1.10.472.130:FF:000003">
    <property type="entry name" value="Dynein, axonemal, heavy chain 2"/>
    <property type="match status" value="1"/>
</dbReference>
<comment type="subcellular location">
    <subcellularLocation>
        <location evidence="1">Cytoplasm</location>
        <location evidence="1">Cytoskeleton</location>
        <location evidence="1">Flagellum axoneme</location>
    </subcellularLocation>
</comment>
<dbReference type="AGR" id="RGD:1565087"/>
<dbReference type="InterPro" id="IPR027417">
    <property type="entry name" value="P-loop_NTPase"/>
</dbReference>
<evidence type="ECO:0000256" key="13">
    <source>
        <dbReference type="ARBA" id="ARBA00023175"/>
    </source>
</evidence>
<dbReference type="Pfam" id="PF12775">
    <property type="entry name" value="AAA_7"/>
    <property type="match status" value="1"/>
</dbReference>
<evidence type="ECO:0000313" key="24">
    <source>
        <dbReference type="Ensembl" id="ENSRNOP00000070702.1"/>
    </source>
</evidence>
<dbReference type="FunFam" id="1.20.1270.280:FF:000007">
    <property type="entry name" value="dynein heavy chain 2, axonemal"/>
    <property type="match status" value="1"/>
</dbReference>
<dbReference type="FunFam" id="3.20.180.20:FF:000003">
    <property type="entry name" value="Dynein heavy chain 12, axonemal"/>
    <property type="match status" value="1"/>
</dbReference>
<dbReference type="Gene3D" id="1.20.920.20">
    <property type="match status" value="1"/>
</dbReference>
<evidence type="ECO:0000256" key="17">
    <source>
        <dbReference type="ARBA" id="ARBA00064223"/>
    </source>
</evidence>
<dbReference type="FunFam" id="1.10.8.720:FF:000008">
    <property type="entry name" value="Dynein axonemal heavy chain 2"/>
    <property type="match status" value="1"/>
</dbReference>
<dbReference type="Gene3D" id="6.10.140.1060">
    <property type="match status" value="1"/>
</dbReference>
<dbReference type="InterPro" id="IPR042219">
    <property type="entry name" value="AAA_lid_11_sf"/>
</dbReference>
<dbReference type="InterPro" id="IPR035706">
    <property type="entry name" value="AAA_9"/>
</dbReference>
<dbReference type="eggNOG" id="KOG3595">
    <property type="taxonomic scope" value="Eukaryota"/>
</dbReference>
<evidence type="ECO:0000256" key="21">
    <source>
        <dbReference type="SAM" id="Coils"/>
    </source>
</evidence>
<feature type="compositionally biased region" description="Basic residues" evidence="22">
    <location>
        <begin position="1"/>
        <end position="12"/>
    </location>
</feature>
<dbReference type="GO" id="GO:0005929">
    <property type="term" value="C:cilium"/>
    <property type="evidence" value="ECO:0000266"/>
    <property type="project" value="RGD"/>
</dbReference>
<dbReference type="InterPro" id="IPR024317">
    <property type="entry name" value="Dynein_heavy_chain_D4_dom"/>
</dbReference>
<dbReference type="Gene3D" id="1.10.287.2620">
    <property type="match status" value="1"/>
</dbReference>
<dbReference type="GO" id="GO:0031514">
    <property type="term" value="C:motile cilium"/>
    <property type="evidence" value="ECO:0000266"/>
    <property type="project" value="RGD"/>
</dbReference>
<dbReference type="InterPro" id="IPR041466">
    <property type="entry name" value="Dynein_AAA5_ext"/>
</dbReference>
<dbReference type="InterPro" id="IPR043160">
    <property type="entry name" value="Dynein_C_barrel"/>
</dbReference>
<dbReference type="FunFam" id="3.40.50.300:FF:000044">
    <property type="entry name" value="Dynein heavy chain 5, axonemal"/>
    <property type="match status" value="1"/>
</dbReference>
<evidence type="ECO:0000256" key="22">
    <source>
        <dbReference type="SAM" id="MobiDB-lite"/>
    </source>
</evidence>
<evidence type="ECO:0000313" key="26">
    <source>
        <dbReference type="RGD" id="1565087"/>
    </source>
</evidence>
<dbReference type="CDD" id="cd00009">
    <property type="entry name" value="AAA"/>
    <property type="match status" value="1"/>
</dbReference>
<feature type="coiled-coil region" evidence="21">
    <location>
        <begin position="3301"/>
        <end position="3384"/>
    </location>
</feature>
<accession>A0A0G2JYL5</accession>
<dbReference type="Gene3D" id="1.10.472.130">
    <property type="match status" value="1"/>
</dbReference>
<keyword evidence="10" id="KW-0243">Dynein</keyword>
<dbReference type="GlyGen" id="A0A0G2JYL5">
    <property type="glycosylation" value="3 sites"/>
</dbReference>
<name>A0A0G2JYL5_RAT</name>
<dbReference type="Gene3D" id="1.20.1270.280">
    <property type="match status" value="1"/>
</dbReference>
<dbReference type="Pfam" id="PF18198">
    <property type="entry name" value="AAA_lid_11"/>
    <property type="match status" value="1"/>
</dbReference>
<dbReference type="SMR" id="A0A0G2JYL5"/>
<feature type="region of interest" description="Disordered" evidence="22">
    <location>
        <begin position="1"/>
        <end position="72"/>
    </location>
</feature>
<protein>
    <recommendedName>
        <fullName evidence="18">Dynein axonemal heavy chain 2</fullName>
    </recommendedName>
    <alternativeName>
        <fullName evidence="20">Axonemal beta dynein heavy chain 2</fullName>
    </alternativeName>
    <alternativeName>
        <fullName evidence="19">Ciliary dynein heavy chain 2</fullName>
    </alternativeName>
</protein>
<dbReference type="FunCoup" id="A0A0G2JYL5">
    <property type="interactions" value="204"/>
</dbReference>
<evidence type="ECO:0000256" key="9">
    <source>
        <dbReference type="ARBA" id="ARBA00022846"/>
    </source>
</evidence>
<keyword evidence="9" id="KW-0282">Flagellum</keyword>
<keyword evidence="11 21" id="KW-0175">Coiled coil</keyword>
<dbReference type="SMART" id="SM00382">
    <property type="entry name" value="AAA"/>
    <property type="match status" value="2"/>
</dbReference>
<dbReference type="CTD" id="146754"/>
<evidence type="ECO:0000256" key="16">
    <source>
        <dbReference type="ARBA" id="ARBA00053635"/>
    </source>
</evidence>
<dbReference type="GO" id="GO:0097729">
    <property type="term" value="C:9+2 motile cilium"/>
    <property type="evidence" value="ECO:0000318"/>
    <property type="project" value="GO_Central"/>
</dbReference>
<evidence type="ECO:0000256" key="1">
    <source>
        <dbReference type="ARBA" id="ARBA00004611"/>
    </source>
</evidence>
<evidence type="ECO:0000256" key="19">
    <source>
        <dbReference type="ARBA" id="ARBA00078558"/>
    </source>
</evidence>
<keyword evidence="4" id="KW-0493">Microtubule</keyword>
<dbReference type="RGD" id="1565087">
    <property type="gene designation" value="Dnah2"/>
</dbReference>
<dbReference type="GO" id="GO:0005858">
    <property type="term" value="C:axonemal dynein complex"/>
    <property type="evidence" value="ECO:0000266"/>
    <property type="project" value="RGD"/>
</dbReference>
<dbReference type="GO" id="GO:0036126">
    <property type="term" value="C:sperm flagellum"/>
    <property type="evidence" value="ECO:0000266"/>
    <property type="project" value="RGD"/>
</dbReference>
<dbReference type="GO" id="GO:0045505">
    <property type="term" value="F:dynein intermediate chain binding"/>
    <property type="evidence" value="ECO:0000318"/>
    <property type="project" value="GO_Central"/>
</dbReference>
<reference evidence="24" key="1">
    <citation type="submission" date="2024-01" db="EMBL/GenBank/DDBJ databases">
        <title>GRCr8: a new rat reference genome assembly contstructed from accurate long reads and long range scaffolding.</title>
        <authorList>
            <person name="Doris P.A."/>
            <person name="Kalbfleisch T."/>
            <person name="Li K."/>
            <person name="Howe K."/>
            <person name="Wood J."/>
        </authorList>
    </citation>
    <scope>NUCLEOTIDE SEQUENCE [LARGE SCALE GENOMIC DNA]</scope>
    <source>
        <strain evidence="24">Brown Norway</strain>
    </source>
</reference>
<dbReference type="FunFam" id="3.40.50.300:FF:000049">
    <property type="entry name" value="Dynein, axonemal, heavy chain 5"/>
    <property type="match status" value="1"/>
</dbReference>
<dbReference type="InParanoid" id="A0A0G2JYL5"/>
<proteinExistence type="inferred from homology"/>
<dbReference type="FunFam" id="1.10.287.2620:FF:000002">
    <property type="entry name" value="Dynein heavy chain 2, axonemal"/>
    <property type="match status" value="1"/>
</dbReference>
<dbReference type="Pfam" id="PF12774">
    <property type="entry name" value="AAA_6"/>
    <property type="match status" value="1"/>
</dbReference>
<comment type="subunit">
    <text evidence="17">Part of the axonemal inner dynein arm complex that consists of at least two heavy chains and a number of intermediate and light chains. Interacts with DNAI4.</text>
</comment>
<dbReference type="GO" id="GO:0005524">
    <property type="term" value="F:ATP binding"/>
    <property type="evidence" value="ECO:0007669"/>
    <property type="project" value="UniProtKB-KW"/>
</dbReference>
<reference evidence="24" key="2">
    <citation type="submission" date="2025-08" db="UniProtKB">
        <authorList>
            <consortium name="Ensembl"/>
        </authorList>
    </citation>
    <scope>IDENTIFICATION</scope>
    <source>
        <strain evidence="24">Brown Norway</strain>
    </source>
</reference>
<dbReference type="InterPro" id="IPR026983">
    <property type="entry name" value="DHC"/>
</dbReference>
<dbReference type="Pfam" id="PF25007">
    <property type="entry name" value="DYH2-5-8_CC"/>
    <property type="match status" value="1"/>
</dbReference>
<keyword evidence="25" id="KW-1185">Reference proteome</keyword>
<feature type="domain" description="AAA+ ATPase" evidence="23">
    <location>
        <begin position="1878"/>
        <end position="2014"/>
    </location>
</feature>
<dbReference type="SUPFAM" id="SSF52540">
    <property type="entry name" value="P-loop containing nucleoside triphosphate hydrolases"/>
    <property type="match status" value="4"/>
</dbReference>
<evidence type="ECO:0000256" key="11">
    <source>
        <dbReference type="ARBA" id="ARBA00023054"/>
    </source>
</evidence>
<dbReference type="Gene3D" id="3.40.50.300">
    <property type="entry name" value="P-loop containing nucleotide triphosphate hydrolases"/>
    <property type="match status" value="5"/>
</dbReference>
<dbReference type="GeneTree" id="ENSGT00940000157623"/>
<dbReference type="Bgee" id="ENSRNOG00000052688">
    <property type="expression patterns" value="Expressed in testis and 4 other cell types or tissues"/>
</dbReference>
<dbReference type="KEGG" id="rno:303242"/>
<gene>
    <name evidence="24 26" type="primary">Dnah2</name>
</gene>
<dbReference type="Pfam" id="PF17852">
    <property type="entry name" value="Dynein_AAA_lid"/>
    <property type="match status" value="1"/>
</dbReference>
<dbReference type="OMA" id="ILKNDMQ"/>
<evidence type="ECO:0000256" key="2">
    <source>
        <dbReference type="ARBA" id="ARBA00008887"/>
    </source>
</evidence>
<keyword evidence="15" id="KW-0966">Cell projection</keyword>
<dbReference type="GO" id="GO:0036156">
    <property type="term" value="C:inner dynein arm"/>
    <property type="evidence" value="ECO:0000266"/>
    <property type="project" value="RGD"/>
</dbReference>
<comment type="similarity">
    <text evidence="2">Belongs to the dynein heavy chain family.</text>
</comment>
<dbReference type="Pfam" id="PF12780">
    <property type="entry name" value="AAA_8"/>
    <property type="match status" value="1"/>
</dbReference>
<dbReference type="Pfam" id="PF12777">
    <property type="entry name" value="MT"/>
    <property type="match status" value="1"/>
</dbReference>
<dbReference type="GO" id="GO:0005930">
    <property type="term" value="C:axoneme"/>
    <property type="evidence" value="ECO:0000266"/>
    <property type="project" value="RGD"/>
</dbReference>
<organism evidence="24 25">
    <name type="scientific">Rattus norvegicus</name>
    <name type="common">Rat</name>
    <dbReference type="NCBI Taxonomy" id="10116"/>
    <lineage>
        <taxon>Eukaryota</taxon>
        <taxon>Metazoa</taxon>
        <taxon>Chordata</taxon>
        <taxon>Craniata</taxon>
        <taxon>Vertebrata</taxon>
        <taxon>Euteleostomi</taxon>
        <taxon>Mammalia</taxon>
        <taxon>Eutheria</taxon>
        <taxon>Euarchontoglires</taxon>
        <taxon>Glires</taxon>
        <taxon>Rodentia</taxon>
        <taxon>Myomorpha</taxon>
        <taxon>Muroidea</taxon>
        <taxon>Muridae</taxon>
        <taxon>Murinae</taxon>
        <taxon>Rattus</taxon>
    </lineage>
</organism>
<evidence type="ECO:0000256" key="3">
    <source>
        <dbReference type="ARBA" id="ARBA00022490"/>
    </source>
</evidence>
<dbReference type="GO" id="GO:0036159">
    <property type="term" value="P:inner dynein arm assembly"/>
    <property type="evidence" value="ECO:0000266"/>
    <property type="project" value="RGD"/>
</dbReference>
<keyword evidence="13" id="KW-0505">Motor protein</keyword>
<evidence type="ECO:0000256" key="12">
    <source>
        <dbReference type="ARBA" id="ARBA00023069"/>
    </source>
</evidence>
<dbReference type="Pfam" id="PF12781">
    <property type="entry name" value="AAA_9"/>
    <property type="match status" value="1"/>
</dbReference>
<keyword evidence="7" id="KW-0802">TPR repeat</keyword>
<dbReference type="Ensembl" id="ENSRNOT00000090809.3">
    <property type="protein sequence ID" value="ENSRNOP00000070702.1"/>
    <property type="gene ID" value="ENSRNOG00000052688.3"/>
</dbReference>
<evidence type="ECO:0000256" key="8">
    <source>
        <dbReference type="ARBA" id="ARBA00022840"/>
    </source>
</evidence>
<dbReference type="InterPro" id="IPR041658">
    <property type="entry name" value="AAA_lid_11"/>
</dbReference>
<dbReference type="FunFam" id="3.40.50.300:FF:000153">
    <property type="entry name" value="Dynein axonemal heavy chain 1"/>
    <property type="match status" value="1"/>
</dbReference>
<evidence type="ECO:0000256" key="5">
    <source>
        <dbReference type="ARBA" id="ARBA00022737"/>
    </source>
</evidence>
<evidence type="ECO:0000256" key="6">
    <source>
        <dbReference type="ARBA" id="ARBA00022741"/>
    </source>
</evidence>
<keyword evidence="5" id="KW-0677">Repeat</keyword>
<dbReference type="GO" id="GO:0005874">
    <property type="term" value="C:microtubule"/>
    <property type="evidence" value="ECO:0007669"/>
    <property type="project" value="UniProtKB-KW"/>
</dbReference>
<keyword evidence="8" id="KW-0067">ATP-binding</keyword>
<dbReference type="Pfam" id="PF18199">
    <property type="entry name" value="Dynein_C"/>
    <property type="match status" value="1"/>
</dbReference>
<dbReference type="FunFam" id="1.20.920.20:FF:000014">
    <property type="entry name" value="dynein heavy chain 2, axonemal"/>
    <property type="match status" value="1"/>
</dbReference>
<dbReference type="FunFam" id="3.10.490.20:FF:000008">
    <property type="entry name" value="dynein heavy chain 2, axonemal"/>
    <property type="match status" value="1"/>
</dbReference>
<dbReference type="Pfam" id="PF08385">
    <property type="entry name" value="DHC_N1"/>
    <property type="match status" value="1"/>
</dbReference>
<dbReference type="FunFam" id="1.20.58.1120:FF:000012">
    <property type="entry name" value="Dynein, axonemal, heavy chain 2"/>
    <property type="match status" value="1"/>
</dbReference>
<dbReference type="RefSeq" id="NP_001094146.1">
    <property type="nucleotide sequence ID" value="NM_001100676.1"/>
</dbReference>
<dbReference type="InterPro" id="IPR041228">
    <property type="entry name" value="Dynein_C"/>
</dbReference>
<dbReference type="FunFam" id="3.40.50.300:FF:002141">
    <property type="entry name" value="Dynein heavy chain"/>
    <property type="match status" value="1"/>
</dbReference>
<dbReference type="InterPro" id="IPR041589">
    <property type="entry name" value="DNAH3_AAA_lid_1"/>
</dbReference>
<dbReference type="Gene3D" id="1.10.8.710">
    <property type="match status" value="1"/>
</dbReference>
<dbReference type="FunFam" id="1.10.8.1220:FF:000001">
    <property type="entry name" value="Dynein axonemal heavy chain 5"/>
    <property type="match status" value="1"/>
</dbReference>
<evidence type="ECO:0000256" key="15">
    <source>
        <dbReference type="ARBA" id="ARBA00023273"/>
    </source>
</evidence>
<dbReference type="InterPro" id="IPR042228">
    <property type="entry name" value="Dynein_linker_3"/>
</dbReference>
<evidence type="ECO:0000256" key="18">
    <source>
        <dbReference type="ARBA" id="ARBA00071813"/>
    </source>
</evidence>
<feature type="coiled-coil region" evidence="21">
    <location>
        <begin position="3615"/>
        <end position="3642"/>
    </location>
</feature>
<dbReference type="InterPro" id="IPR035699">
    <property type="entry name" value="AAA_6"/>
</dbReference>
<dbReference type="GO" id="GO:0060294">
    <property type="term" value="P:cilium movement involved in cell motility"/>
    <property type="evidence" value="ECO:0000318"/>
    <property type="project" value="GO_Central"/>
</dbReference>
<dbReference type="FunFam" id="1.20.920.30:FF:000005">
    <property type="entry name" value="Dynein, axonemal, heavy chain 2"/>
    <property type="match status" value="1"/>
</dbReference>
<dbReference type="Pfam" id="PF03028">
    <property type="entry name" value="Dynein_heavy"/>
    <property type="match status" value="1"/>
</dbReference>
<dbReference type="FunFam" id="1.10.8.710:FF:000001">
    <property type="entry name" value="Dynein axonemal heavy chain 2"/>
    <property type="match status" value="1"/>
</dbReference>
<dbReference type="Gene3D" id="1.20.140.100">
    <property type="entry name" value="Dynein heavy chain, N-terminal domain 2"/>
    <property type="match status" value="1"/>
</dbReference>
<dbReference type="Gene3D" id="1.20.58.1120">
    <property type="match status" value="1"/>
</dbReference>
<dbReference type="GO" id="GO:0060285">
    <property type="term" value="P:cilium-dependent cell motility"/>
    <property type="evidence" value="ECO:0000266"/>
    <property type="project" value="RGD"/>
</dbReference>
<evidence type="ECO:0000256" key="20">
    <source>
        <dbReference type="ARBA" id="ARBA00082099"/>
    </source>
</evidence>
<evidence type="ECO:0000256" key="4">
    <source>
        <dbReference type="ARBA" id="ARBA00022701"/>
    </source>
</evidence>
<feature type="coiled-coil region" evidence="21">
    <location>
        <begin position="3095"/>
        <end position="3129"/>
    </location>
</feature>
<evidence type="ECO:0000313" key="25">
    <source>
        <dbReference type="Proteomes" id="UP000002494"/>
    </source>
</evidence>
<dbReference type="GeneID" id="303242"/>
<dbReference type="Gene3D" id="1.10.8.720">
    <property type="entry name" value="Region D6 of dynein motor"/>
    <property type="match status" value="1"/>
</dbReference>
<keyword evidence="6" id="KW-0547">Nucleotide-binding</keyword>
<dbReference type="PANTHER" id="PTHR46532:SF11">
    <property type="entry name" value="DYNEIN AXONEMAL HEAVY CHAIN 12"/>
    <property type="match status" value="1"/>
</dbReference>
<dbReference type="Gene3D" id="3.20.180.20">
    <property type="entry name" value="Dynein heavy chain, N-terminal domain 2"/>
    <property type="match status" value="1"/>
</dbReference>
<dbReference type="GO" id="GO:0051959">
    <property type="term" value="F:dynein light intermediate chain binding"/>
    <property type="evidence" value="ECO:0000318"/>
    <property type="project" value="GO_Central"/>
</dbReference>
<dbReference type="Gene3D" id="1.10.8.1220">
    <property type="match status" value="1"/>
</dbReference>
<dbReference type="Pfam" id="PF17857">
    <property type="entry name" value="AAA_lid_1"/>
    <property type="match status" value="1"/>
</dbReference>
<dbReference type="InterPro" id="IPR024743">
    <property type="entry name" value="Dynein_HC_stalk"/>
</dbReference>
<comment type="function">
    <text evidence="16">As part of the axonemal inner dynein arm complex plays a central role in ciliary beat. Expressed in sperm flagellum, it is required for sperm motility. Dyneins are microtubule-based molecular motors possessing ATPase activities that can convert the chemical energy of ATP into relative sliding between adjacent microtubule doublets to generate ciliary bending.</text>
</comment>
<dbReference type="PANTHER" id="PTHR46532">
    <property type="entry name" value="MALE FERTILITY FACTOR KL5"/>
    <property type="match status" value="1"/>
</dbReference>
<keyword evidence="12" id="KW-0969">Cilium</keyword>
<dbReference type="Gene3D" id="3.10.490.20">
    <property type="match status" value="1"/>
</dbReference>